<comment type="caution">
    <text evidence="1">The sequence shown here is derived from an EMBL/GenBank/DDBJ whole genome shotgun (WGS) entry which is preliminary data.</text>
</comment>
<gene>
    <name evidence="1" type="ORF">S03H2_60992</name>
</gene>
<feature type="non-terminal residue" evidence="1">
    <location>
        <position position="1"/>
    </location>
</feature>
<accession>X1IED7</accession>
<protein>
    <submittedName>
        <fullName evidence="1">Uncharacterized protein</fullName>
    </submittedName>
</protein>
<organism evidence="1">
    <name type="scientific">marine sediment metagenome</name>
    <dbReference type="NCBI Taxonomy" id="412755"/>
    <lineage>
        <taxon>unclassified sequences</taxon>
        <taxon>metagenomes</taxon>
        <taxon>ecological metagenomes</taxon>
    </lineage>
</organism>
<reference evidence="1" key="1">
    <citation type="journal article" date="2014" name="Front. Microbiol.">
        <title>High frequency of phylogenetically diverse reductive dehalogenase-homologous genes in deep subseafloor sedimentary metagenomes.</title>
        <authorList>
            <person name="Kawai M."/>
            <person name="Futagami T."/>
            <person name="Toyoda A."/>
            <person name="Takaki Y."/>
            <person name="Nishi S."/>
            <person name="Hori S."/>
            <person name="Arai W."/>
            <person name="Tsubouchi T."/>
            <person name="Morono Y."/>
            <person name="Uchiyama I."/>
            <person name="Ito T."/>
            <person name="Fujiyama A."/>
            <person name="Inagaki F."/>
            <person name="Takami H."/>
        </authorList>
    </citation>
    <scope>NUCLEOTIDE SEQUENCE</scope>
    <source>
        <strain evidence="1">Expedition CK06-06</strain>
    </source>
</reference>
<sequence length="30" mass="3311">VTDPVKGRYPQAVGVVSHPSPNPFKNTTWM</sequence>
<dbReference type="EMBL" id="BARU01039341">
    <property type="protein sequence ID" value="GAH80047.1"/>
    <property type="molecule type" value="Genomic_DNA"/>
</dbReference>
<name>X1IED7_9ZZZZ</name>
<evidence type="ECO:0000313" key="1">
    <source>
        <dbReference type="EMBL" id="GAH80047.1"/>
    </source>
</evidence>
<proteinExistence type="predicted"/>
<dbReference type="AlphaFoldDB" id="X1IED7"/>